<dbReference type="InterPro" id="IPR010982">
    <property type="entry name" value="Lambda_DNA-bd_dom_sf"/>
</dbReference>
<dbReference type="Proteomes" id="UP001596425">
    <property type="component" value="Unassembled WGS sequence"/>
</dbReference>
<dbReference type="SUPFAM" id="SSF143100">
    <property type="entry name" value="TTHA1013/TTHA0281-like"/>
    <property type="match status" value="1"/>
</dbReference>
<dbReference type="SUPFAM" id="SSF47413">
    <property type="entry name" value="lambda repressor-like DNA-binding domains"/>
    <property type="match status" value="1"/>
</dbReference>
<feature type="domain" description="HicB-like antitoxin of toxin-antitoxin system" evidence="2">
    <location>
        <begin position="5"/>
        <end position="79"/>
    </location>
</feature>
<accession>A0ABW1YLD9</accession>
<organism evidence="3 4">
    <name type="scientific">Microbulbifer taiwanensis</name>
    <dbReference type="NCBI Taxonomy" id="986746"/>
    <lineage>
        <taxon>Bacteria</taxon>
        <taxon>Pseudomonadati</taxon>
        <taxon>Pseudomonadota</taxon>
        <taxon>Gammaproteobacteria</taxon>
        <taxon>Cellvibrionales</taxon>
        <taxon>Microbulbiferaceae</taxon>
        <taxon>Microbulbifer</taxon>
    </lineage>
</organism>
<evidence type="ECO:0000313" key="4">
    <source>
        <dbReference type="Proteomes" id="UP001596425"/>
    </source>
</evidence>
<dbReference type="Gene3D" id="3.30.160.250">
    <property type="match status" value="1"/>
</dbReference>
<comment type="caution">
    <text evidence="3">The sequence shown here is derived from an EMBL/GenBank/DDBJ whole genome shotgun (WGS) entry which is preliminary data.</text>
</comment>
<feature type="domain" description="HTH cro/C1-type" evidence="1">
    <location>
        <begin position="82"/>
        <end position="111"/>
    </location>
</feature>
<gene>
    <name evidence="3" type="ORF">ACFQBM_09695</name>
</gene>
<proteinExistence type="predicted"/>
<evidence type="ECO:0000313" key="3">
    <source>
        <dbReference type="EMBL" id="MFC6633554.1"/>
    </source>
</evidence>
<evidence type="ECO:0000259" key="2">
    <source>
        <dbReference type="Pfam" id="PF15970"/>
    </source>
</evidence>
<dbReference type="InterPro" id="IPR031807">
    <property type="entry name" value="HicB-like"/>
</dbReference>
<dbReference type="InterPro" id="IPR035069">
    <property type="entry name" value="TTHA1013/TTHA0281-like"/>
</dbReference>
<evidence type="ECO:0000259" key="1">
    <source>
        <dbReference type="Pfam" id="PF13443"/>
    </source>
</evidence>
<protein>
    <submittedName>
        <fullName evidence="3">Type II toxin-antitoxin system HicB family antitoxin</fullName>
    </submittedName>
</protein>
<dbReference type="Pfam" id="PF15970">
    <property type="entry name" value="HicB-like_2"/>
    <property type="match status" value="1"/>
</dbReference>
<reference evidence="4" key="1">
    <citation type="journal article" date="2019" name="Int. J. Syst. Evol. Microbiol.">
        <title>The Global Catalogue of Microorganisms (GCM) 10K type strain sequencing project: providing services to taxonomists for standard genome sequencing and annotation.</title>
        <authorList>
            <consortium name="The Broad Institute Genomics Platform"/>
            <consortium name="The Broad Institute Genome Sequencing Center for Infectious Disease"/>
            <person name="Wu L."/>
            <person name="Ma J."/>
        </authorList>
    </citation>
    <scope>NUCLEOTIDE SEQUENCE [LARGE SCALE GENOMIC DNA]</scope>
    <source>
        <strain evidence="4">CGMCC 1.13718</strain>
    </source>
</reference>
<dbReference type="InterPro" id="IPR001387">
    <property type="entry name" value="Cro/C1-type_HTH"/>
</dbReference>
<dbReference type="RefSeq" id="WP_193192873.1">
    <property type="nucleotide sequence ID" value="NZ_JACZFR010000035.1"/>
</dbReference>
<name>A0ABW1YLD9_9GAMM</name>
<sequence>MYDYPVTVVEADGAHLVFCPDLPEMHSVGDTVEEALREAGDGIITALSIYVDQRRPIPLPSEPTEGQYLVHLPALVVAKVALWNAMQERGMRKADLARKLGVKPPQVDRLVDFLHSSKIEQVENALQTLGKKIWITIEAA</sequence>
<keyword evidence="4" id="KW-1185">Reference proteome</keyword>
<dbReference type="Pfam" id="PF13443">
    <property type="entry name" value="HTH_26"/>
    <property type="match status" value="1"/>
</dbReference>
<dbReference type="EMBL" id="JBHSVR010000001">
    <property type="protein sequence ID" value="MFC6633554.1"/>
    <property type="molecule type" value="Genomic_DNA"/>
</dbReference>